<keyword evidence="3" id="KW-0479">Metal-binding</keyword>
<dbReference type="InterPro" id="IPR027433">
    <property type="entry name" value="Lipoxygenase_dom_3"/>
</dbReference>
<feature type="region of interest" description="Disordered" evidence="12">
    <location>
        <begin position="55"/>
        <end position="75"/>
    </location>
</feature>
<evidence type="ECO:0000256" key="3">
    <source>
        <dbReference type="ARBA" id="ARBA00022723"/>
    </source>
</evidence>
<dbReference type="Gene3D" id="3.10.450.60">
    <property type="match status" value="1"/>
</dbReference>
<keyword evidence="5" id="KW-0276">Fatty acid metabolism</keyword>
<dbReference type="InterPro" id="IPR020834">
    <property type="entry name" value="LipOase_CS"/>
</dbReference>
<dbReference type="AlphaFoldDB" id="A0A7I8JDU2"/>
<dbReference type="UniPathway" id="UPA00382"/>
<keyword evidence="9" id="KW-0443">Lipid metabolism</keyword>
<organism evidence="14">
    <name type="scientific">Spirodela intermedia</name>
    <name type="common">Intermediate duckweed</name>
    <dbReference type="NCBI Taxonomy" id="51605"/>
    <lineage>
        <taxon>Eukaryota</taxon>
        <taxon>Viridiplantae</taxon>
        <taxon>Streptophyta</taxon>
        <taxon>Embryophyta</taxon>
        <taxon>Tracheophyta</taxon>
        <taxon>Spermatophyta</taxon>
        <taxon>Magnoliopsida</taxon>
        <taxon>Liliopsida</taxon>
        <taxon>Araceae</taxon>
        <taxon>Lemnoideae</taxon>
        <taxon>Spirodela</taxon>
    </lineage>
</organism>
<dbReference type="EMBL" id="LR743598">
    <property type="protein sequence ID" value="CAA2629072.1"/>
    <property type="molecule type" value="Genomic_DNA"/>
</dbReference>
<dbReference type="GO" id="GO:0006633">
    <property type="term" value="P:fatty acid biosynthetic process"/>
    <property type="evidence" value="ECO:0007669"/>
    <property type="project" value="UniProtKB-KW"/>
</dbReference>
<comment type="pathway">
    <text evidence="11">Lipid metabolism; oxylipin biosynthesis.</text>
</comment>
<evidence type="ECO:0000256" key="1">
    <source>
        <dbReference type="ARBA" id="ARBA00009419"/>
    </source>
</evidence>
<evidence type="ECO:0000313" key="15">
    <source>
        <dbReference type="Proteomes" id="UP001189122"/>
    </source>
</evidence>
<dbReference type="InterPro" id="IPR036392">
    <property type="entry name" value="PLAT/LH2_dom_sf"/>
</dbReference>
<keyword evidence="6" id="KW-0223">Dioxygenase</keyword>
<dbReference type="EMBL" id="CACRZD030000011">
    <property type="protein sequence ID" value="CAA6668318.1"/>
    <property type="molecule type" value="Genomic_DNA"/>
</dbReference>
<dbReference type="InterPro" id="IPR000907">
    <property type="entry name" value="LipOase"/>
</dbReference>
<evidence type="ECO:0000256" key="7">
    <source>
        <dbReference type="ARBA" id="ARBA00023002"/>
    </source>
</evidence>
<evidence type="ECO:0000256" key="12">
    <source>
        <dbReference type="SAM" id="MobiDB-lite"/>
    </source>
</evidence>
<dbReference type="GO" id="GO:0031408">
    <property type="term" value="P:oxylipin biosynthetic process"/>
    <property type="evidence" value="ECO:0007669"/>
    <property type="project" value="UniProtKB-UniRule"/>
</dbReference>
<dbReference type="PROSITE" id="PS00081">
    <property type="entry name" value="LIPOXYGENASE_2"/>
    <property type="match status" value="1"/>
</dbReference>
<keyword evidence="8" id="KW-0408">Iron</keyword>
<evidence type="ECO:0000313" key="14">
    <source>
        <dbReference type="EMBL" id="CAA2629072.1"/>
    </source>
</evidence>
<accession>A0A7I8JDU2</accession>
<evidence type="ECO:0000256" key="4">
    <source>
        <dbReference type="ARBA" id="ARBA00022767"/>
    </source>
</evidence>
<comment type="function">
    <text evidence="11">Plant lipoxygenase may be involved in a number of diverse aspects of plant physiology including growth and development, pest resistance, and senescence or responses to wounding.</text>
</comment>
<dbReference type="GO" id="GO:0034440">
    <property type="term" value="P:lipid oxidation"/>
    <property type="evidence" value="ECO:0007669"/>
    <property type="project" value="InterPro"/>
</dbReference>
<dbReference type="PANTHER" id="PTHR11771">
    <property type="entry name" value="LIPOXYGENASE"/>
    <property type="match status" value="1"/>
</dbReference>
<dbReference type="InterPro" id="IPR013819">
    <property type="entry name" value="LipOase_C"/>
</dbReference>
<dbReference type="InterPro" id="IPR036226">
    <property type="entry name" value="LipOase_C_sf"/>
</dbReference>
<dbReference type="Gene3D" id="1.20.245.10">
    <property type="entry name" value="Lipoxygenase-1, Domain 5"/>
    <property type="match status" value="1"/>
</dbReference>
<dbReference type="InterPro" id="IPR001246">
    <property type="entry name" value="LipOase_plant"/>
</dbReference>
<keyword evidence="10 11" id="KW-0275">Fatty acid biosynthesis</keyword>
<dbReference type="Gene3D" id="4.10.372.10">
    <property type="entry name" value="Lipoxygenase-1, Domain 3"/>
    <property type="match status" value="1"/>
</dbReference>
<dbReference type="Gene3D" id="4.10.375.10">
    <property type="entry name" value="Lipoxygenase-1, Domain 2"/>
    <property type="match status" value="1"/>
</dbReference>
<dbReference type="FunFam" id="1.20.245.10:FF:000002">
    <property type="entry name" value="Lipoxygenase"/>
    <property type="match status" value="1"/>
</dbReference>
<keyword evidence="15" id="KW-1185">Reference proteome</keyword>
<keyword evidence="4 11" id="KW-0925">Oxylipin biosynthesis</keyword>
<evidence type="ECO:0000256" key="10">
    <source>
        <dbReference type="ARBA" id="ARBA00023160"/>
    </source>
</evidence>
<dbReference type="SUPFAM" id="SSF48484">
    <property type="entry name" value="Lipoxigenase"/>
    <property type="match status" value="1"/>
</dbReference>
<gene>
    <name evidence="14" type="ORF">SI7747_11014712</name>
</gene>
<feature type="domain" description="Lipoxygenase" evidence="13">
    <location>
        <begin position="178"/>
        <end position="814"/>
    </location>
</feature>
<dbReference type="SUPFAM" id="SSF49723">
    <property type="entry name" value="Lipase/lipooxygenase domain (PLAT/LH2 domain)"/>
    <property type="match status" value="1"/>
</dbReference>
<dbReference type="Pfam" id="PF00305">
    <property type="entry name" value="Lipoxygenase"/>
    <property type="match status" value="2"/>
</dbReference>
<protein>
    <recommendedName>
        <fullName evidence="11">Lipoxygenase</fullName>
        <ecNumber evidence="11">1.13.11.-</ecNumber>
    </recommendedName>
</protein>
<dbReference type="GO" id="GO:0046872">
    <property type="term" value="F:metal ion binding"/>
    <property type="evidence" value="ECO:0007669"/>
    <property type="project" value="UniProtKB-UniRule"/>
</dbReference>
<feature type="region of interest" description="Disordered" evidence="12">
    <location>
        <begin position="229"/>
        <end position="251"/>
    </location>
</feature>
<evidence type="ECO:0000256" key="9">
    <source>
        <dbReference type="ARBA" id="ARBA00023098"/>
    </source>
</evidence>
<dbReference type="EC" id="1.13.11.-" evidence="11"/>
<evidence type="ECO:0000256" key="2">
    <source>
        <dbReference type="ARBA" id="ARBA00022516"/>
    </source>
</evidence>
<sequence>MIPLQSGFLRSYGRTLPGALVAPQFARCRSSRRRRTQGAAPSVVAVIGNDEKSVGTVPSRQTVGSRRQPELASPPRQTIEVRAVVTIRKKMKKNINERVVEHWDSFKSTETAVGGWLPRPSEKPYFIEYTADFSLPEVFLTDIVVHGFSDGPIFFPAHTWIQPQTLDPNRRIIFSNQAYLPSQTPDGLKDLRQDDLVSLRGNGKGERKKHERVYDYALYNDLGNPDKNEDLTRPVLGARSGPTLGDPLYESRVEKPNPVYVPRDETFEEMKEATFSAGKIKALLHNLIPLMTSVLSRTDNHFGCFSEIDDLYKVGVSLNPPEDQSTRKGRLSGDRFCWLRDSEFARQTVAGVSPVNIQRLRGFPILSKLDPDVYGPPESAITREIVENELDGMTVDQAIEEKRLFILDYHDILLPFIKRMNALKDRKAYALPPTPSSPRRKKVYTHGHDATKQWIWRLAKAHVCSNDAGVHQLVNHWLKTHACMEPYIIAAHRQLSGMHPVFKLLHPHMRYTMEINALARQSLINGGGIIEAGFSPGKYAMEISSAAYKSHWRFDMEALPGMAEEDPSEPCGVKLVIEDYPYAADALLVWSAIEDWVRDYVSLFYPSDAVVSGDGELQSWWHEVKTKGHPDKLHEPWWPPLATAEDLVKILATIIWTASGQHAAVNFGQYPFGGYMPNRPALMKKLIPEEGTPEYERFLQDPQAEFLSSLPTQLQATQIMAVQDTLSTHSPDEEYLGELSEGGGGSWVAAGGEVAAAFERFSARLEEAEEVIKRRNKDPGLKNRTGAGVPPYELLLRSSGPGATGRGIPNSISI</sequence>
<evidence type="ECO:0000256" key="5">
    <source>
        <dbReference type="ARBA" id="ARBA00022832"/>
    </source>
</evidence>
<keyword evidence="2 11" id="KW-0444">Lipid biosynthesis</keyword>
<proteinExistence type="inferred from homology"/>
<dbReference type="Proteomes" id="UP001189122">
    <property type="component" value="Unassembled WGS sequence"/>
</dbReference>
<keyword evidence="7" id="KW-0560">Oxidoreductase</keyword>
<evidence type="ECO:0000256" key="11">
    <source>
        <dbReference type="RuleBase" id="RU003975"/>
    </source>
</evidence>
<reference evidence="14 15" key="1">
    <citation type="submission" date="2019-12" db="EMBL/GenBank/DDBJ databases">
        <authorList>
            <person name="Scholz U."/>
            <person name="Mascher M."/>
            <person name="Fiebig A."/>
        </authorList>
    </citation>
    <scope>NUCLEOTIDE SEQUENCE</scope>
</reference>
<evidence type="ECO:0000256" key="8">
    <source>
        <dbReference type="ARBA" id="ARBA00023004"/>
    </source>
</evidence>
<dbReference type="PRINTS" id="PR00087">
    <property type="entry name" value="LIPOXYGENASE"/>
</dbReference>
<dbReference type="PRINTS" id="PR00468">
    <property type="entry name" value="PLTLPOXGNASE"/>
</dbReference>
<dbReference type="PROSITE" id="PS51393">
    <property type="entry name" value="LIPOXYGENASE_3"/>
    <property type="match status" value="1"/>
</dbReference>
<comment type="similarity">
    <text evidence="1 11">Belongs to the lipoxygenase family.</text>
</comment>
<dbReference type="GO" id="GO:0016702">
    <property type="term" value="F:oxidoreductase activity, acting on single donors with incorporation of molecular oxygen, incorporation of two atoms of oxygen"/>
    <property type="evidence" value="ECO:0007669"/>
    <property type="project" value="InterPro"/>
</dbReference>
<evidence type="ECO:0000256" key="6">
    <source>
        <dbReference type="ARBA" id="ARBA00022964"/>
    </source>
</evidence>
<feature type="compositionally biased region" description="Polar residues" evidence="12">
    <location>
        <begin position="56"/>
        <end position="65"/>
    </location>
</feature>
<dbReference type="Gene3D" id="2.60.60.20">
    <property type="entry name" value="PLAT/LH2 domain"/>
    <property type="match status" value="1"/>
</dbReference>
<evidence type="ECO:0000259" key="13">
    <source>
        <dbReference type="PROSITE" id="PS51393"/>
    </source>
</evidence>
<name>A0A7I8JDU2_SPIIN</name>